<keyword evidence="2" id="KW-1185">Reference proteome</keyword>
<evidence type="ECO:0000313" key="2">
    <source>
        <dbReference type="Proteomes" id="UP001250214"/>
    </source>
</evidence>
<protein>
    <submittedName>
        <fullName evidence="1">Uncharacterized protein</fullName>
    </submittedName>
</protein>
<evidence type="ECO:0000313" key="1">
    <source>
        <dbReference type="EMBL" id="MDS1271804.1"/>
    </source>
</evidence>
<gene>
    <name evidence="1" type="ORF">RIF23_16040</name>
</gene>
<reference evidence="2" key="1">
    <citation type="submission" date="2023-07" db="EMBL/GenBank/DDBJ databases">
        <title>Novel species in the genus Lipingzhangella isolated from Sambhar Salt Lake.</title>
        <authorList>
            <person name="Jiya N."/>
            <person name="Kajale S."/>
            <person name="Sharma A."/>
        </authorList>
    </citation>
    <scope>NUCLEOTIDE SEQUENCE [LARGE SCALE GENOMIC DNA]</scope>
    <source>
        <strain evidence="2">LS1_29</strain>
    </source>
</reference>
<dbReference type="Proteomes" id="UP001250214">
    <property type="component" value="Unassembled WGS sequence"/>
</dbReference>
<comment type="caution">
    <text evidence="1">The sequence shown here is derived from an EMBL/GenBank/DDBJ whole genome shotgun (WGS) entry which is preliminary data.</text>
</comment>
<organism evidence="1 2">
    <name type="scientific">Lipingzhangella rawalii</name>
    <dbReference type="NCBI Taxonomy" id="2055835"/>
    <lineage>
        <taxon>Bacteria</taxon>
        <taxon>Bacillati</taxon>
        <taxon>Actinomycetota</taxon>
        <taxon>Actinomycetes</taxon>
        <taxon>Streptosporangiales</taxon>
        <taxon>Nocardiopsidaceae</taxon>
        <taxon>Lipingzhangella</taxon>
    </lineage>
</organism>
<proteinExistence type="predicted"/>
<sequence>MKRWRRSPARAGAVGAIPFLGEFPSEDLDNVLAGFDLAGGQFLDAGQEAVPATAAQDEHVHTVMDYGAAHVVDPIVVGVPDQAIEVVVYGSDVSGPRAG</sequence>
<accession>A0ABU2HB35</accession>
<name>A0ABU2HB35_9ACTN</name>
<dbReference type="EMBL" id="JAVLVT010000008">
    <property type="protein sequence ID" value="MDS1271804.1"/>
    <property type="molecule type" value="Genomic_DNA"/>
</dbReference>